<gene>
    <name evidence="1" type="ORF">AB7878_05195</name>
</gene>
<dbReference type="Proteomes" id="UP001562159">
    <property type="component" value="Unassembled WGS sequence"/>
</dbReference>
<dbReference type="EMBL" id="JBGBPY010000001">
    <property type="protein sequence ID" value="MEY2181805.1"/>
    <property type="molecule type" value="Genomic_DNA"/>
</dbReference>
<name>A0ABV4APC6_9GAMM</name>
<evidence type="ECO:0000313" key="1">
    <source>
        <dbReference type="EMBL" id="MEY2181805.1"/>
    </source>
</evidence>
<organism evidence="1 2">
    <name type="scientific">Rhodanobacter humi</name>
    <dbReference type="NCBI Taxonomy" id="1888173"/>
    <lineage>
        <taxon>Bacteria</taxon>
        <taxon>Pseudomonadati</taxon>
        <taxon>Pseudomonadota</taxon>
        <taxon>Gammaproteobacteria</taxon>
        <taxon>Lysobacterales</taxon>
        <taxon>Rhodanobacteraceae</taxon>
        <taxon>Rhodanobacter</taxon>
    </lineage>
</organism>
<protein>
    <submittedName>
        <fullName evidence="1">Uncharacterized protein</fullName>
    </submittedName>
</protein>
<keyword evidence="2" id="KW-1185">Reference proteome</keyword>
<comment type="caution">
    <text evidence="1">The sequence shown here is derived from an EMBL/GenBank/DDBJ whole genome shotgun (WGS) entry which is preliminary data.</text>
</comment>
<reference evidence="1 2" key="1">
    <citation type="submission" date="2024-07" db="EMBL/GenBank/DDBJ databases">
        <title>Molecular mechanisms and environmental adaptations of flagellar loss and biofilm growth of Rhodanobacter under environmental stress.</title>
        <authorList>
            <person name="Chen M."/>
        </authorList>
    </citation>
    <scope>NUCLEOTIDE SEQUENCE [LARGE SCALE GENOMIC DNA]</scope>
    <source>
        <strain evidence="1 2">RS22</strain>
    </source>
</reference>
<accession>A0ABV4APC6</accession>
<sequence>MLDEVALRVCAGFATCLVWHVASAAVAKPLPSAEIDRVVVAAIPAWQGKPAEVLDRLDLSEPFATVSQWTLVVARDPDPSAMPGFTDPGALAVCLVKTLAVECSEKYGPTKTYPWTNTAYALRTAKVVHAGARENAPLLLLQTCSTSGMNGNCDIRTVLYAYSRAADRFHPVFVNDTRGSNNNQDARFVEHGPLRGDVIVNYPTDHAPYAYWIEVYARRGVGDYTRILRYRGHTGYGDGNVLAVADSEMPEILRRLGKWQLGDALPVPPQSPKGCGRLILRRGVEWCDFASR</sequence>
<proteinExistence type="predicted"/>
<evidence type="ECO:0000313" key="2">
    <source>
        <dbReference type="Proteomes" id="UP001562159"/>
    </source>
</evidence>